<evidence type="ECO:0000313" key="2">
    <source>
        <dbReference type="EMBL" id="PLM94481.1"/>
    </source>
</evidence>
<dbReference type="EMBL" id="PIDP01000436">
    <property type="protein sequence ID" value="PLM94481.1"/>
    <property type="molecule type" value="Genomic_DNA"/>
</dbReference>
<proteinExistence type="predicted"/>
<comment type="caution">
    <text evidence="2">The sequence shown here is derived from an EMBL/GenBank/DDBJ whole genome shotgun (WGS) entry which is preliminary data.</text>
</comment>
<dbReference type="InterPro" id="IPR014884">
    <property type="entry name" value="ParB_fam_C"/>
</dbReference>
<reference evidence="4 5" key="1">
    <citation type="submission" date="2017-11" db="EMBL/GenBank/DDBJ databases">
        <authorList>
            <person name="Han C.G."/>
        </authorList>
    </citation>
    <scope>NUCLEOTIDE SEQUENCE [LARGE SCALE GENOMIC DNA]</scope>
    <source>
        <strain evidence="3 5">A5</strain>
        <strain evidence="2 4">A8</strain>
    </source>
</reference>
<dbReference type="Proteomes" id="UP000234412">
    <property type="component" value="Unassembled WGS sequence"/>
</dbReference>
<accession>A0A2N4Z1D5</accession>
<dbReference type="Proteomes" id="UP000234473">
    <property type="component" value="Unassembled WGS sequence"/>
</dbReference>
<evidence type="ECO:0000313" key="3">
    <source>
        <dbReference type="EMBL" id="PLP35505.1"/>
    </source>
</evidence>
<dbReference type="AlphaFoldDB" id="A0A2N4Z1D5"/>
<reference evidence="4 5" key="2">
    <citation type="submission" date="2018-01" db="EMBL/GenBank/DDBJ databases">
        <title>Genomic study of Klebsiella pneumoniae.</title>
        <authorList>
            <person name="Yang Y."/>
            <person name="Bicalho R."/>
        </authorList>
    </citation>
    <scope>NUCLEOTIDE SEQUENCE [LARGE SCALE GENOMIC DNA]</scope>
    <source>
        <strain evidence="3 5">A5</strain>
        <strain evidence="2 4">A8</strain>
    </source>
</reference>
<gene>
    <name evidence="3" type="ORF">CWM98_37215</name>
    <name evidence="2" type="ORF">CWN47_14145</name>
</gene>
<sequence>ITKAVELLDQKPPAKSWETRDLANFANKDKYARISKNASGRKVRFEFNRMSTELMAEIEAFITDKLSSEK</sequence>
<organism evidence="2 4">
    <name type="scientific">Klebsiella variicola</name>
    <dbReference type="NCBI Taxonomy" id="244366"/>
    <lineage>
        <taxon>Bacteria</taxon>
        <taxon>Pseudomonadati</taxon>
        <taxon>Pseudomonadota</taxon>
        <taxon>Gammaproteobacteria</taxon>
        <taxon>Enterobacterales</taxon>
        <taxon>Enterobacteriaceae</taxon>
        <taxon>Klebsiella/Raoultella group</taxon>
        <taxon>Klebsiella</taxon>
        <taxon>Klebsiella pneumoniae complex</taxon>
    </lineage>
</organism>
<evidence type="ECO:0000259" key="1">
    <source>
        <dbReference type="Pfam" id="PF08775"/>
    </source>
</evidence>
<feature type="non-terminal residue" evidence="2">
    <location>
        <position position="1"/>
    </location>
</feature>
<name>A0A2N4Z1D5_KLEVA</name>
<dbReference type="EMBL" id="PICB01003214">
    <property type="protein sequence ID" value="PLP35505.1"/>
    <property type="molecule type" value="Genomic_DNA"/>
</dbReference>
<evidence type="ECO:0000313" key="4">
    <source>
        <dbReference type="Proteomes" id="UP000234412"/>
    </source>
</evidence>
<protein>
    <submittedName>
        <fullName evidence="2">Peptide transporter</fullName>
    </submittedName>
</protein>
<evidence type="ECO:0000313" key="5">
    <source>
        <dbReference type="Proteomes" id="UP000234473"/>
    </source>
</evidence>
<feature type="domain" description="ParB protein family C-terminal" evidence="1">
    <location>
        <begin position="3"/>
        <end position="65"/>
    </location>
</feature>
<dbReference type="Pfam" id="PF08775">
    <property type="entry name" value="ParB"/>
    <property type="match status" value="1"/>
</dbReference>